<protein>
    <recommendedName>
        <fullName evidence="2">Ubiquitin-like domain-containing protein</fullName>
    </recommendedName>
</protein>
<dbReference type="Pfam" id="PF22893">
    <property type="entry name" value="ULD_2"/>
    <property type="match status" value="1"/>
</dbReference>
<evidence type="ECO:0000313" key="3">
    <source>
        <dbReference type="EMBL" id="RGP62624.1"/>
    </source>
</evidence>
<gene>
    <name evidence="3" type="ORF">FSPOR_9203</name>
</gene>
<dbReference type="STRING" id="5514.A0A395RRJ3"/>
<dbReference type="EMBL" id="PXOF01000144">
    <property type="protein sequence ID" value="RGP62624.1"/>
    <property type="molecule type" value="Genomic_DNA"/>
</dbReference>
<evidence type="ECO:0000259" key="2">
    <source>
        <dbReference type="Pfam" id="PF22893"/>
    </source>
</evidence>
<reference evidence="3 4" key="1">
    <citation type="journal article" date="2018" name="PLoS Pathog.">
        <title>Evolution of structural diversity of trichothecenes, a family of toxins produced by plant pathogenic and entomopathogenic fungi.</title>
        <authorList>
            <person name="Proctor R.H."/>
            <person name="McCormick S.P."/>
            <person name="Kim H.S."/>
            <person name="Cardoza R.E."/>
            <person name="Stanley A.M."/>
            <person name="Lindo L."/>
            <person name="Kelly A."/>
            <person name="Brown D.W."/>
            <person name="Lee T."/>
            <person name="Vaughan M.M."/>
            <person name="Alexander N.J."/>
            <person name="Busman M."/>
            <person name="Gutierrez S."/>
        </authorList>
    </citation>
    <scope>NUCLEOTIDE SEQUENCE [LARGE SCALE GENOMIC DNA]</scope>
    <source>
        <strain evidence="3 4">NRRL 3299</strain>
    </source>
</reference>
<dbReference type="AlphaFoldDB" id="A0A395RRJ3"/>
<keyword evidence="4" id="KW-1185">Reference proteome</keyword>
<proteinExistence type="predicted"/>
<comment type="caution">
    <text evidence="3">The sequence shown here is derived from an EMBL/GenBank/DDBJ whole genome shotgun (WGS) entry which is preliminary data.</text>
</comment>
<organism evidence="3 4">
    <name type="scientific">Fusarium sporotrichioides</name>
    <dbReference type="NCBI Taxonomy" id="5514"/>
    <lineage>
        <taxon>Eukaryota</taxon>
        <taxon>Fungi</taxon>
        <taxon>Dikarya</taxon>
        <taxon>Ascomycota</taxon>
        <taxon>Pezizomycotina</taxon>
        <taxon>Sordariomycetes</taxon>
        <taxon>Hypocreomycetidae</taxon>
        <taxon>Hypocreales</taxon>
        <taxon>Nectriaceae</taxon>
        <taxon>Fusarium</taxon>
    </lineage>
</organism>
<feature type="region of interest" description="Disordered" evidence="1">
    <location>
        <begin position="222"/>
        <end position="250"/>
    </location>
</feature>
<feature type="domain" description="Ubiquitin-like" evidence="2">
    <location>
        <begin position="392"/>
        <end position="468"/>
    </location>
</feature>
<dbReference type="InterPro" id="IPR054464">
    <property type="entry name" value="ULD_fung"/>
</dbReference>
<accession>A0A395RRJ3</accession>
<dbReference type="Proteomes" id="UP000266152">
    <property type="component" value="Unassembled WGS sequence"/>
</dbReference>
<sequence>MADLNMPGIAQLGSNLSSSLDLKAETCRRARRNGFPKLVSLINSTSSTLRKVHELTQQSPDVFTEVCINDIDSLGATCRVLYEGILFLLVHREENHEDGKEIGRMKQERVESDFSSLMNKDFSGFKIWEWLGPRLEICQQELRQVKLELTLRFLLGSIAKYQLSTAIRSPGDWEKERSMRLFAENIAKKRVAHHKSSVTVAPSPIQVKAVIPDKNESADVGKDIKSEVSNALPDTAKTTPQEKEDDTSSFSDVTSYLNTRSQNWFQRLFTRNSRDEWFYEDIEAYTLNISHGHKQFAKMPLEEEEVLSTLRKLTKKRFWNKRPGLMEQYASLERTIRQDVDEVISFAKQRSSREMTLVAMEARKRDSSAGVNTGVYYTSEISITLFFKLGQSYAPIYIVYPNGEKWSVPYTSCETVKMIKDLIPKLGRIPINMHSAIVSGSYMISTDNKMSVTPETWDSIRRPGMILRLIGLGCPPVGTRMVPPPPGFNPSHPPPPPPGFPKRTTMADVYQEMNDLLKLSRPWTPGKETMKHAGLGNLLRLWTNAIDPSTRDYDDLSEWSCSSDSDS</sequence>
<evidence type="ECO:0000256" key="1">
    <source>
        <dbReference type="SAM" id="MobiDB-lite"/>
    </source>
</evidence>
<evidence type="ECO:0000313" key="4">
    <source>
        <dbReference type="Proteomes" id="UP000266152"/>
    </source>
</evidence>
<name>A0A395RRJ3_FUSSP</name>